<name>A0A0F2TLY5_STRR3</name>
<dbReference type="SUPFAM" id="SSF160935">
    <property type="entry name" value="VPA0735-like"/>
    <property type="match status" value="1"/>
</dbReference>
<feature type="region of interest" description="Disordered" evidence="1">
    <location>
        <begin position="119"/>
        <end position="163"/>
    </location>
</feature>
<evidence type="ECO:0000256" key="1">
    <source>
        <dbReference type="SAM" id="MobiDB-lite"/>
    </source>
</evidence>
<dbReference type="EMBL" id="JZKH01000009">
    <property type="protein sequence ID" value="KJS62747.1"/>
    <property type="molecule type" value="Genomic_DNA"/>
</dbReference>
<organism evidence="2 3">
    <name type="scientific">Streptomyces rubellomurinus (strain ATCC 31215)</name>
    <dbReference type="NCBI Taxonomy" id="359131"/>
    <lineage>
        <taxon>Bacteria</taxon>
        <taxon>Bacillati</taxon>
        <taxon>Actinomycetota</taxon>
        <taxon>Actinomycetes</taxon>
        <taxon>Kitasatosporales</taxon>
        <taxon>Streptomycetaceae</taxon>
        <taxon>Streptomyces</taxon>
    </lineage>
</organism>
<accession>A0A0F2TLY5</accession>
<dbReference type="AlphaFoldDB" id="A0A0F2TLY5"/>
<gene>
    <name evidence="2" type="ORF">VM95_07175</name>
</gene>
<sequence>MPPNGTYDPDLSTNPPSEVITRFSGPEFFDELAALLNRTPLNPPDDRTSALLAELGVHPHDQDRLPDPEVLGLAKAEGLELIKHHRGPTPVNGWTFFTTGIGTYGTDYLQRAYVATIGLGANSPRTPSTPRRAPRPATTPARRSPTPSPSPRANCRPWQPSDR</sequence>
<dbReference type="OrthoDB" id="40820at2"/>
<feature type="compositionally biased region" description="Low complexity" evidence="1">
    <location>
        <begin position="123"/>
        <end position="145"/>
    </location>
</feature>
<proteinExistence type="predicted"/>
<comment type="caution">
    <text evidence="2">The sequence shown here is derived from an EMBL/GenBank/DDBJ whole genome shotgun (WGS) entry which is preliminary data.</text>
</comment>
<dbReference type="PATRIC" id="fig|359131.3.peg.7376"/>
<protein>
    <submittedName>
        <fullName evidence="2">Uncharacterized protein</fullName>
    </submittedName>
</protein>
<dbReference type="Proteomes" id="UP000033699">
    <property type="component" value="Unassembled WGS sequence"/>
</dbReference>
<dbReference type="RefSeq" id="WP_045693170.1">
    <property type="nucleotide sequence ID" value="NZ_JZKH01000009.1"/>
</dbReference>
<evidence type="ECO:0000313" key="3">
    <source>
        <dbReference type="Proteomes" id="UP000033699"/>
    </source>
</evidence>
<evidence type="ECO:0000313" key="2">
    <source>
        <dbReference type="EMBL" id="KJS62747.1"/>
    </source>
</evidence>
<keyword evidence="3" id="KW-1185">Reference proteome</keyword>
<reference evidence="2 3" key="1">
    <citation type="submission" date="2015-02" db="EMBL/GenBank/DDBJ databases">
        <authorList>
            <person name="Ju K.-S."/>
            <person name="Doroghazi J.R."/>
            <person name="Metcalf W."/>
        </authorList>
    </citation>
    <scope>NUCLEOTIDE SEQUENCE [LARGE SCALE GENOMIC DNA]</scope>
    <source>
        <strain evidence="2 3">ATCC 31215</strain>
    </source>
</reference>